<dbReference type="STRING" id="391626.OAN307_c40270"/>
<dbReference type="AlphaFoldDB" id="M9RBB1"/>
<gene>
    <name evidence="3" type="ORF">OAN307_c40270</name>
</gene>
<keyword evidence="4" id="KW-1185">Reference proteome</keyword>
<dbReference type="OrthoDB" id="7749009at2"/>
<dbReference type="eggNOG" id="COG5434">
    <property type="taxonomic scope" value="Bacteria"/>
</dbReference>
<name>M9RBB1_9RHOB</name>
<accession>M9RBB1</accession>
<dbReference type="Gene3D" id="2.160.20.10">
    <property type="entry name" value="Single-stranded right-handed beta-helix, Pectin lyase-like"/>
    <property type="match status" value="1"/>
</dbReference>
<dbReference type="InterPro" id="IPR024535">
    <property type="entry name" value="RHGA/B-epi-like_pectate_lyase"/>
</dbReference>
<organism evidence="3 4">
    <name type="scientific">Octadecabacter antarcticus 307</name>
    <dbReference type="NCBI Taxonomy" id="391626"/>
    <lineage>
        <taxon>Bacteria</taxon>
        <taxon>Pseudomonadati</taxon>
        <taxon>Pseudomonadota</taxon>
        <taxon>Alphaproteobacteria</taxon>
        <taxon>Rhodobacterales</taxon>
        <taxon>Roseobacteraceae</taxon>
        <taxon>Octadecabacter</taxon>
    </lineage>
</organism>
<evidence type="ECO:0000259" key="2">
    <source>
        <dbReference type="Pfam" id="PF12708"/>
    </source>
</evidence>
<dbReference type="SUPFAM" id="SSF51126">
    <property type="entry name" value="Pectin lyase-like"/>
    <property type="match status" value="1"/>
</dbReference>
<evidence type="ECO:0000313" key="4">
    <source>
        <dbReference type="Proteomes" id="UP000005307"/>
    </source>
</evidence>
<dbReference type="Proteomes" id="UP000005307">
    <property type="component" value="Chromosome"/>
</dbReference>
<dbReference type="HOGENOM" id="CLU_020982_0_0_5"/>
<feature type="region of interest" description="Disordered" evidence="1">
    <location>
        <begin position="21"/>
        <end position="41"/>
    </location>
</feature>
<dbReference type="EMBL" id="CP003740">
    <property type="protein sequence ID" value="AGI69447.1"/>
    <property type="molecule type" value="Genomic_DNA"/>
</dbReference>
<dbReference type="RefSeq" id="WP_015501382.1">
    <property type="nucleotide sequence ID" value="NC_020911.1"/>
</dbReference>
<feature type="domain" description="Rhamnogalacturonase A/B/Epimerase-like pectate lyase" evidence="2">
    <location>
        <begin position="188"/>
        <end position="242"/>
    </location>
</feature>
<evidence type="ECO:0000256" key="1">
    <source>
        <dbReference type="SAM" id="MobiDB-lite"/>
    </source>
</evidence>
<dbReference type="KEGG" id="oat:OAN307_c40270"/>
<dbReference type="Pfam" id="PF12708">
    <property type="entry name" value="Pect-lyase_RHGA_epim"/>
    <property type="match status" value="1"/>
</dbReference>
<reference evidence="3 4" key="1">
    <citation type="journal article" date="2013" name="PLoS ONE">
        <title>Poles Apart: Arctic and Antarctic Octadecabacter strains Share High Genome Plasticity and a New Type of Xanthorhodopsin.</title>
        <authorList>
            <person name="Vollmers J."/>
            <person name="Voget S."/>
            <person name="Dietrich S."/>
            <person name="Gollnow K."/>
            <person name="Smits M."/>
            <person name="Meyer K."/>
            <person name="Brinkhoff T."/>
            <person name="Simon M."/>
            <person name="Daniel R."/>
        </authorList>
    </citation>
    <scope>NUCLEOTIDE SEQUENCE [LARGE SCALE GENOMIC DNA]</scope>
    <source>
        <strain evidence="3 4">307</strain>
    </source>
</reference>
<proteinExistence type="predicted"/>
<dbReference type="InterPro" id="IPR011050">
    <property type="entry name" value="Pectin_lyase_fold/virulence"/>
</dbReference>
<dbReference type="InterPro" id="IPR012334">
    <property type="entry name" value="Pectin_lyas_fold"/>
</dbReference>
<sequence length="761" mass="82501">MNKVITDGLVLTPPPFADGLDVWSSGDGTPGSDTYDGSGNGASVPADQDFSGCLEIVKTQSVTKLRYMGETTLLPGCYLRVTARVKCVAGALPDVRIAAWAGNAGGGQLNGVVNVGPSVSINGYGEVVEVSAIIGTGQRNGVDMVWTNANYGHIGLDLTGPNGGVVRIDDLVIEDVTGAFLRDMLGIVDVRDYGAIGDGVTDDSAAFEQADSDADGREVLVTAGTYFLGGSVTFQSQVRFEGTVTMGEEHRLIFQKNFDFPTYVDAFGDEELAFKKAFQALLNFSDHESLDLGGRRISLSEPIDMQAAVNNRTSFATRRAIRNGQLQPIAGPAWDDDVVVAQATYNAASSVRLSNVADIAAIQVGSLVTGNGVGREVYVRSVDIAASQITLSQQLFDAEGTQEFTFTRFKYLLDFSGFEKISDFVLDQVELRCDGICSAILLAPQGLLFQIHDCQFNRPKDRGVSSPGDGCQGMVIDRCKFESDESSIPTQLRKSLCYNSNANDVKIRNNRSARFRHFGVMNGGQNIIANNHWFNGDDQSAGVRLGGLILTKPNCASTVIGNYIDNNFIEWTDEHDSTPNVSGYSFGGLSITGNVFLAIDVQASYRWIVIKPYGVGHYINGLNVQGNIFRTFSGTIERVEMIDTTYADLDQNRMRNIVFEGNAFNGVDQPTRNPHIDVHVQNSPDATWTVDTEKYLPFGGHARTIDALVPIFAVRNAANDVVFANPYVSPSQGADDDEFRIIWPEPVMGQVRFSVRMDNPA</sequence>
<protein>
    <recommendedName>
        <fullName evidence="2">Rhamnogalacturonase A/B/Epimerase-like pectate lyase domain-containing protein</fullName>
    </recommendedName>
</protein>
<evidence type="ECO:0000313" key="3">
    <source>
        <dbReference type="EMBL" id="AGI69447.1"/>
    </source>
</evidence>